<sequence>MEVLFFILVLLGLAILALSLLGRKGVPGAGETFPYRLKGSVLTPAERSFLGVLERVVPEGVRVWPKVRLVDFLLLEAVGKDRQAALNRVVAKHVDFLLVRAQDARPLLAIELDDQSHLRKDRQERDRFLEALFRQVGLPLVRVRVKEGYSPEELRRLVEAHLRKEEGAK</sequence>
<reference evidence="2 3" key="1">
    <citation type="submission" date="2015-09" db="EMBL/GenBank/DDBJ databases">
        <title>Draft genome sequence of Thermus scotoductus strain K1 isolated from a geothermal spring in Nagorno-Karabakh, Armenia.</title>
        <authorList>
            <person name="Saghatelyan A."/>
            <person name="Poghosyan L."/>
            <person name="Panosyan H."/>
            <person name="Birkeland N.-K."/>
        </authorList>
    </citation>
    <scope>NUCLEOTIDE SEQUENCE [LARGE SCALE GENOMIC DNA]</scope>
    <source>
        <strain evidence="2 3">K1</strain>
    </source>
</reference>
<evidence type="ECO:0000313" key="2">
    <source>
        <dbReference type="EMBL" id="KPD32640.1"/>
    </source>
</evidence>
<evidence type="ECO:0000259" key="1">
    <source>
        <dbReference type="Pfam" id="PF10881"/>
    </source>
</evidence>
<dbReference type="AlphaFoldDB" id="A0A0N0ZQ80"/>
<organism evidence="2 3">
    <name type="scientific">Thermus scotoductus</name>
    <dbReference type="NCBI Taxonomy" id="37636"/>
    <lineage>
        <taxon>Bacteria</taxon>
        <taxon>Thermotogati</taxon>
        <taxon>Deinococcota</taxon>
        <taxon>Deinococci</taxon>
        <taxon>Thermales</taxon>
        <taxon>Thermaceae</taxon>
        <taxon>Thermus</taxon>
    </lineage>
</organism>
<feature type="domain" description="DUF2726" evidence="1">
    <location>
        <begin position="40"/>
        <end position="159"/>
    </location>
</feature>
<gene>
    <name evidence="2" type="ORF">AN926_01885</name>
</gene>
<dbReference type="RefSeq" id="WP_015716021.1">
    <property type="nucleotide sequence ID" value="NZ_DAHVNI010000012.1"/>
</dbReference>
<accession>A0A0N0ZQ80</accession>
<proteinExistence type="predicted"/>
<protein>
    <recommendedName>
        <fullName evidence="1">DUF2726 domain-containing protein</fullName>
    </recommendedName>
</protein>
<dbReference type="PATRIC" id="fig|37636.3.peg.1993"/>
<dbReference type="Proteomes" id="UP000053099">
    <property type="component" value="Unassembled WGS sequence"/>
</dbReference>
<dbReference type="InterPro" id="IPR024402">
    <property type="entry name" value="DUF2726"/>
</dbReference>
<dbReference type="EMBL" id="LJJR01000005">
    <property type="protein sequence ID" value="KPD32640.1"/>
    <property type="molecule type" value="Genomic_DNA"/>
</dbReference>
<name>A0A0N0ZQ80_THESC</name>
<evidence type="ECO:0000313" key="3">
    <source>
        <dbReference type="Proteomes" id="UP000053099"/>
    </source>
</evidence>
<comment type="caution">
    <text evidence="2">The sequence shown here is derived from an EMBL/GenBank/DDBJ whole genome shotgun (WGS) entry which is preliminary data.</text>
</comment>
<dbReference type="Pfam" id="PF10881">
    <property type="entry name" value="DUF2726"/>
    <property type="match status" value="1"/>
</dbReference>